<name>A0A511NAS6_DEIC1</name>
<dbReference type="EMBL" id="BJXB01000035">
    <property type="protein sequence ID" value="GEM49471.1"/>
    <property type="molecule type" value="Genomic_DNA"/>
</dbReference>
<dbReference type="AlphaFoldDB" id="A0A511NAS6"/>
<protein>
    <submittedName>
        <fullName evidence="1">Uncharacterized protein</fullName>
    </submittedName>
</protein>
<proteinExistence type="predicted"/>
<evidence type="ECO:0000313" key="2">
    <source>
        <dbReference type="Proteomes" id="UP000321306"/>
    </source>
</evidence>
<organism evidence="1 2">
    <name type="scientific">Deinococcus cellulosilyticus (strain DSM 18568 / NBRC 106333 / KACC 11606 / 5516J-15)</name>
    <dbReference type="NCBI Taxonomy" id="1223518"/>
    <lineage>
        <taxon>Bacteria</taxon>
        <taxon>Thermotogati</taxon>
        <taxon>Deinococcota</taxon>
        <taxon>Deinococci</taxon>
        <taxon>Deinococcales</taxon>
        <taxon>Deinococcaceae</taxon>
        <taxon>Deinococcus</taxon>
    </lineage>
</organism>
<comment type="caution">
    <text evidence="1">The sequence shown here is derived from an EMBL/GenBank/DDBJ whole genome shotgun (WGS) entry which is preliminary data.</text>
</comment>
<gene>
    <name evidence="1" type="ORF">DC3_51060</name>
</gene>
<accession>A0A511NAS6</accession>
<keyword evidence="2" id="KW-1185">Reference proteome</keyword>
<dbReference type="Proteomes" id="UP000321306">
    <property type="component" value="Unassembled WGS sequence"/>
</dbReference>
<sequence>MISKEILSAVSSLLDGQQAGLWLKDHLLKAEAVNIEIDDNVNFRLKYSTVVNMIGQYVILDIQDDFRFPFRIQLELHNDDSPREGWTNKCYVLLYLNQSLEISTFDFYSSPR</sequence>
<evidence type="ECO:0000313" key="1">
    <source>
        <dbReference type="EMBL" id="GEM49471.1"/>
    </source>
</evidence>
<reference evidence="1 2" key="1">
    <citation type="submission" date="2019-07" db="EMBL/GenBank/DDBJ databases">
        <title>Whole genome shotgun sequence of Deinococcus cellulosilyticus NBRC 106333.</title>
        <authorList>
            <person name="Hosoyama A."/>
            <person name="Uohara A."/>
            <person name="Ohji S."/>
            <person name="Ichikawa N."/>
        </authorList>
    </citation>
    <scope>NUCLEOTIDE SEQUENCE [LARGE SCALE GENOMIC DNA]</scope>
    <source>
        <strain evidence="1 2">NBRC 106333</strain>
    </source>
</reference>